<dbReference type="GO" id="GO:0006952">
    <property type="term" value="P:defense response"/>
    <property type="evidence" value="ECO:0007669"/>
    <property type="project" value="InterPro"/>
</dbReference>
<protein>
    <submittedName>
        <fullName evidence="1">Uncharacterized protein</fullName>
    </submittedName>
</protein>
<gene>
    <name evidence="1" type="ORF">SVIM_LOCUS253509</name>
</gene>
<reference evidence="1" key="1">
    <citation type="submission" date="2019-03" db="EMBL/GenBank/DDBJ databases">
        <authorList>
            <person name="Mank J."/>
            <person name="Almeida P."/>
        </authorList>
    </citation>
    <scope>NUCLEOTIDE SEQUENCE</scope>
    <source>
        <strain evidence="1">78183</strain>
    </source>
</reference>
<dbReference type="PANTHER" id="PTHR46898:SF3">
    <property type="entry name" value="FUNGAL LIPASE-LIKE DOMAIN-CONTAINING PROTEIN"/>
    <property type="match status" value="1"/>
</dbReference>
<sequence length="153" mass="16836">MAPCCSVFISGLDLADMVVNSGLLELSCEASSDQQGSSSLSLRYKLDKKSKYTLIAFTTSTLSRKELLRQGGDLVSSKTLKELELPIFDFLCTERNRLFQFIETGELLRTPLTVTGHSIGGSVAFYCGFGQHKRIQPSEAPLCITFGRHLSAY</sequence>
<accession>A0A6N2LMV6</accession>
<dbReference type="EMBL" id="CAADRP010001576">
    <property type="protein sequence ID" value="VFU42344.1"/>
    <property type="molecule type" value="Genomic_DNA"/>
</dbReference>
<dbReference type="InterPro" id="IPR044603">
    <property type="entry name" value="SAG101-like"/>
</dbReference>
<evidence type="ECO:0000313" key="1">
    <source>
        <dbReference type="EMBL" id="VFU42344.1"/>
    </source>
</evidence>
<organism evidence="1">
    <name type="scientific">Salix viminalis</name>
    <name type="common">Common osier</name>
    <name type="synonym">Basket willow</name>
    <dbReference type="NCBI Taxonomy" id="40686"/>
    <lineage>
        <taxon>Eukaryota</taxon>
        <taxon>Viridiplantae</taxon>
        <taxon>Streptophyta</taxon>
        <taxon>Embryophyta</taxon>
        <taxon>Tracheophyta</taxon>
        <taxon>Spermatophyta</taxon>
        <taxon>Magnoliopsida</taxon>
        <taxon>eudicotyledons</taxon>
        <taxon>Gunneridae</taxon>
        <taxon>Pentapetalae</taxon>
        <taxon>rosids</taxon>
        <taxon>fabids</taxon>
        <taxon>Malpighiales</taxon>
        <taxon>Salicaceae</taxon>
        <taxon>Saliceae</taxon>
        <taxon>Salix</taxon>
    </lineage>
</organism>
<dbReference type="AlphaFoldDB" id="A0A6N2LMV6"/>
<proteinExistence type="predicted"/>
<dbReference type="PANTHER" id="PTHR46898">
    <property type="entry name" value="SENESCENCE-ASSOCIATED CARBOXYLESTERASE 101"/>
    <property type="match status" value="1"/>
</dbReference>
<name>A0A6N2LMV6_SALVM</name>
<dbReference type="GO" id="GO:0052689">
    <property type="term" value="F:carboxylic ester hydrolase activity"/>
    <property type="evidence" value="ECO:0007669"/>
    <property type="project" value="InterPro"/>
</dbReference>